<dbReference type="OrthoDB" id="1101779at2"/>
<evidence type="ECO:0000313" key="1">
    <source>
        <dbReference type="EMBL" id="RKE02341.1"/>
    </source>
</evidence>
<dbReference type="AlphaFoldDB" id="A0A419X3P6"/>
<keyword evidence="2" id="KW-1185">Reference proteome</keyword>
<reference evidence="1 2" key="1">
    <citation type="submission" date="2018-09" db="EMBL/GenBank/DDBJ databases">
        <title>Genomic Encyclopedia of Archaeal and Bacterial Type Strains, Phase II (KMG-II): from individual species to whole genera.</title>
        <authorList>
            <person name="Goeker M."/>
        </authorList>
    </citation>
    <scope>NUCLEOTIDE SEQUENCE [LARGE SCALE GENOMIC DNA]</scope>
    <source>
        <strain evidence="1 2">DSM 21950</strain>
    </source>
</reference>
<organism evidence="1 2">
    <name type="scientific">Marinifilum flexuosum</name>
    <dbReference type="NCBI Taxonomy" id="1117708"/>
    <lineage>
        <taxon>Bacteria</taxon>
        <taxon>Pseudomonadati</taxon>
        <taxon>Bacteroidota</taxon>
        <taxon>Bacteroidia</taxon>
        <taxon>Marinilabiliales</taxon>
        <taxon>Marinifilaceae</taxon>
    </lineage>
</organism>
<name>A0A419X3P6_9BACT</name>
<evidence type="ECO:0000313" key="2">
    <source>
        <dbReference type="Proteomes" id="UP000284531"/>
    </source>
</evidence>
<comment type="caution">
    <text evidence="1">The sequence shown here is derived from an EMBL/GenBank/DDBJ whole genome shotgun (WGS) entry which is preliminary data.</text>
</comment>
<protein>
    <submittedName>
        <fullName evidence="1">Uncharacterized protein</fullName>
    </submittedName>
</protein>
<dbReference type="Proteomes" id="UP000284531">
    <property type="component" value="Unassembled WGS sequence"/>
</dbReference>
<accession>A0A419X3P6</accession>
<gene>
    <name evidence="1" type="ORF">BXY64_2429</name>
</gene>
<sequence>MIKVHFEDKGQDFLWWKITAQGAVVDCGPFQKSVWCGSFVYLETVVVGQKLEFVSKTGNPLMLSYETIKIEEVEA</sequence>
<dbReference type="RefSeq" id="WP_120240220.1">
    <property type="nucleotide sequence ID" value="NZ_RAPQ01000009.1"/>
</dbReference>
<proteinExistence type="predicted"/>
<dbReference type="EMBL" id="RAPQ01000009">
    <property type="protein sequence ID" value="RKE02341.1"/>
    <property type="molecule type" value="Genomic_DNA"/>
</dbReference>